<proteinExistence type="predicted"/>
<reference evidence="2 3" key="1">
    <citation type="submission" date="2024-10" db="EMBL/GenBank/DDBJ databases">
        <authorList>
            <person name="Topkara A.R."/>
            <person name="Saygin H."/>
        </authorList>
    </citation>
    <scope>NUCLEOTIDE SEQUENCE [LARGE SCALE GENOMIC DNA]</scope>
    <source>
        <strain evidence="2 3">M3C6</strain>
    </source>
</reference>
<evidence type="ECO:0000313" key="2">
    <source>
        <dbReference type="EMBL" id="MFG1708616.1"/>
    </source>
</evidence>
<dbReference type="RefSeq" id="WP_393172846.1">
    <property type="nucleotide sequence ID" value="NZ_JBICRM010000029.1"/>
</dbReference>
<accession>A0ABW7AMN8</accession>
<evidence type="ECO:0000256" key="1">
    <source>
        <dbReference type="SAM" id="MobiDB-lite"/>
    </source>
</evidence>
<feature type="region of interest" description="Disordered" evidence="1">
    <location>
        <begin position="132"/>
        <end position="156"/>
    </location>
</feature>
<gene>
    <name evidence="2" type="ORF">ACFLIM_35990</name>
</gene>
<name>A0ABW7AMN8_9ACTN</name>
<evidence type="ECO:0008006" key="4">
    <source>
        <dbReference type="Google" id="ProtNLM"/>
    </source>
</evidence>
<dbReference type="EMBL" id="JBICRM010000029">
    <property type="protein sequence ID" value="MFG1708616.1"/>
    <property type="molecule type" value="Genomic_DNA"/>
</dbReference>
<organism evidence="2 3">
    <name type="scientific">Nonomuraea marmarensis</name>
    <dbReference type="NCBI Taxonomy" id="3351344"/>
    <lineage>
        <taxon>Bacteria</taxon>
        <taxon>Bacillati</taxon>
        <taxon>Actinomycetota</taxon>
        <taxon>Actinomycetes</taxon>
        <taxon>Streptosporangiales</taxon>
        <taxon>Streptosporangiaceae</taxon>
        <taxon>Nonomuraea</taxon>
    </lineage>
</organism>
<evidence type="ECO:0000313" key="3">
    <source>
        <dbReference type="Proteomes" id="UP001603978"/>
    </source>
</evidence>
<sequence length="193" mass="20423">MLKSLIARAGLSENASLAEVVEAVRSMPYGRPMERSAQGALAEWRGTCSTKHALLAAVLAEQWPHTEPQLVHRVYRCTPEDAARSFGPTAAAAVPEEGLWDVHRYLTIDLDGNRVVIDVTFPSGPGWDGASSMPVACGPGTDHPAGSAPDADKRALEEVHCDPGIREPFVAALSMSATTARDTAGPRPSGGDR</sequence>
<keyword evidence="3" id="KW-1185">Reference proteome</keyword>
<protein>
    <recommendedName>
        <fullName evidence="4">Protein glutaminase domain-containing protein</fullName>
    </recommendedName>
</protein>
<dbReference type="Proteomes" id="UP001603978">
    <property type="component" value="Unassembled WGS sequence"/>
</dbReference>
<comment type="caution">
    <text evidence="2">The sequence shown here is derived from an EMBL/GenBank/DDBJ whole genome shotgun (WGS) entry which is preliminary data.</text>
</comment>